<proteinExistence type="predicted"/>
<organism evidence="5 6">
    <name type="scientific">Ferrimonas aestuarii</name>
    <dbReference type="NCBI Taxonomy" id="2569539"/>
    <lineage>
        <taxon>Bacteria</taxon>
        <taxon>Pseudomonadati</taxon>
        <taxon>Pseudomonadota</taxon>
        <taxon>Gammaproteobacteria</taxon>
        <taxon>Alteromonadales</taxon>
        <taxon>Ferrimonadaceae</taxon>
        <taxon>Ferrimonas</taxon>
    </lineage>
</organism>
<protein>
    <submittedName>
        <fullName evidence="5">AraC family transcriptional regulator</fullName>
    </submittedName>
</protein>
<dbReference type="EMBL" id="SWCJ01000018">
    <property type="protein sequence ID" value="TKB51712.1"/>
    <property type="molecule type" value="Genomic_DNA"/>
</dbReference>
<dbReference type="AlphaFoldDB" id="A0A4V5NVT5"/>
<feature type="domain" description="HTH araC/xylS-type" evidence="4">
    <location>
        <begin position="238"/>
        <end position="336"/>
    </location>
</feature>
<sequence length="340" mass="38624">MRSQATVLAVWFRPLMDYLDAQGFDSRQLFLESGLDVDQIFVPGTRLPVSQVAGIWIQAAKLTGNPLIGLEMQQSASPLQGDTLATATLASRNLEEACQRMCRISPLLCDAIVIETDYAPNELRLSFKVIEQEQQHFPNEAMNSAFIPVLAMINNGLVRPQGVVRLELRRDYPGEQQAAQLAKYLPFDTIYGAQKDGFVFDLFEARIQNPYWNPSLAQASENLALDELEQLGKQSIVNQVTRLISESLSSGEPHQQMVAEQLKITPRHLQRKLKQQGYRFSELLQQVRTDMACRYLSMPEKSMVDIAMSLGFQDQSNFCKAFKRWQGETPGEFRRRCRQM</sequence>
<evidence type="ECO:0000259" key="4">
    <source>
        <dbReference type="PROSITE" id="PS01124"/>
    </source>
</evidence>
<keyword evidence="6" id="KW-1185">Reference proteome</keyword>
<comment type="caution">
    <text evidence="5">The sequence shown here is derived from an EMBL/GenBank/DDBJ whole genome shotgun (WGS) entry which is preliminary data.</text>
</comment>
<dbReference type="PANTHER" id="PTHR47894:SF1">
    <property type="entry name" value="HTH-TYPE TRANSCRIPTIONAL REGULATOR VQSM"/>
    <property type="match status" value="1"/>
</dbReference>
<dbReference type="Pfam" id="PF12833">
    <property type="entry name" value="HTH_18"/>
    <property type="match status" value="1"/>
</dbReference>
<evidence type="ECO:0000256" key="2">
    <source>
        <dbReference type="ARBA" id="ARBA00023125"/>
    </source>
</evidence>
<dbReference type="PANTHER" id="PTHR47894">
    <property type="entry name" value="HTH-TYPE TRANSCRIPTIONAL REGULATOR GADX"/>
    <property type="match status" value="1"/>
</dbReference>
<dbReference type="InterPro" id="IPR032687">
    <property type="entry name" value="AraC-type_N"/>
</dbReference>
<evidence type="ECO:0000313" key="6">
    <source>
        <dbReference type="Proteomes" id="UP000305675"/>
    </source>
</evidence>
<dbReference type="GO" id="GO:0000976">
    <property type="term" value="F:transcription cis-regulatory region binding"/>
    <property type="evidence" value="ECO:0007669"/>
    <property type="project" value="TreeGrafter"/>
</dbReference>
<reference evidence="5 6" key="1">
    <citation type="submission" date="2019-04" db="EMBL/GenBank/DDBJ databases">
        <authorList>
            <person name="Hwang J.C."/>
        </authorList>
    </citation>
    <scope>NUCLEOTIDE SEQUENCE [LARGE SCALE GENOMIC DNA]</scope>
    <source>
        <strain evidence="5 6">IMCC35002</strain>
    </source>
</reference>
<keyword evidence="3" id="KW-0804">Transcription</keyword>
<evidence type="ECO:0000256" key="3">
    <source>
        <dbReference type="ARBA" id="ARBA00023163"/>
    </source>
</evidence>
<evidence type="ECO:0000256" key="1">
    <source>
        <dbReference type="ARBA" id="ARBA00023015"/>
    </source>
</evidence>
<dbReference type="OrthoDB" id="5582699at2"/>
<dbReference type="Pfam" id="PF12625">
    <property type="entry name" value="Arabinose_bd"/>
    <property type="match status" value="1"/>
</dbReference>
<dbReference type="InterPro" id="IPR009057">
    <property type="entry name" value="Homeodomain-like_sf"/>
</dbReference>
<dbReference type="PRINTS" id="PR00032">
    <property type="entry name" value="HTHARAC"/>
</dbReference>
<evidence type="ECO:0000313" key="5">
    <source>
        <dbReference type="EMBL" id="TKB51712.1"/>
    </source>
</evidence>
<keyword evidence="1" id="KW-0805">Transcription regulation</keyword>
<name>A0A4V5NVT5_9GAMM</name>
<dbReference type="InterPro" id="IPR020449">
    <property type="entry name" value="Tscrpt_reg_AraC-type_HTH"/>
</dbReference>
<keyword evidence="2" id="KW-0238">DNA-binding</keyword>
<dbReference type="GO" id="GO:0005829">
    <property type="term" value="C:cytosol"/>
    <property type="evidence" value="ECO:0007669"/>
    <property type="project" value="TreeGrafter"/>
</dbReference>
<dbReference type="PROSITE" id="PS01124">
    <property type="entry name" value="HTH_ARAC_FAMILY_2"/>
    <property type="match status" value="1"/>
</dbReference>
<gene>
    <name evidence="5" type="ORF">FCL42_17900</name>
</gene>
<dbReference type="GO" id="GO:0003700">
    <property type="term" value="F:DNA-binding transcription factor activity"/>
    <property type="evidence" value="ECO:0007669"/>
    <property type="project" value="InterPro"/>
</dbReference>
<dbReference type="SMART" id="SM00342">
    <property type="entry name" value="HTH_ARAC"/>
    <property type="match status" value="1"/>
</dbReference>
<dbReference type="Gene3D" id="1.10.10.60">
    <property type="entry name" value="Homeodomain-like"/>
    <property type="match status" value="1"/>
</dbReference>
<accession>A0A4V5NVT5</accession>
<dbReference type="InterPro" id="IPR018060">
    <property type="entry name" value="HTH_AraC"/>
</dbReference>
<dbReference type="SUPFAM" id="SSF46689">
    <property type="entry name" value="Homeodomain-like"/>
    <property type="match status" value="1"/>
</dbReference>
<dbReference type="RefSeq" id="WP_136864801.1">
    <property type="nucleotide sequence ID" value="NZ_SWCJ01000018.1"/>
</dbReference>
<dbReference type="Proteomes" id="UP000305675">
    <property type="component" value="Unassembled WGS sequence"/>
</dbReference>